<dbReference type="InterPro" id="IPR036324">
    <property type="entry name" value="Mn/Fe_SOD_N_sf"/>
</dbReference>
<dbReference type="Pfam" id="PF02777">
    <property type="entry name" value="Sod_Fe_C"/>
    <property type="match status" value="1"/>
</dbReference>
<keyword evidence="4" id="KW-0560">Oxidoreductase</keyword>
<reference evidence="6" key="1">
    <citation type="submission" date="2020-04" db="EMBL/GenBank/DDBJ databases">
        <authorList>
            <person name="Chiriac C."/>
            <person name="Salcher M."/>
            <person name="Ghai R."/>
            <person name="Kavagutti S V."/>
        </authorList>
    </citation>
    <scope>NUCLEOTIDE SEQUENCE</scope>
</reference>
<evidence type="ECO:0000256" key="3">
    <source>
        <dbReference type="ARBA" id="ARBA00022723"/>
    </source>
</evidence>
<dbReference type="GO" id="GO:0004784">
    <property type="term" value="F:superoxide dismutase activity"/>
    <property type="evidence" value="ECO:0007669"/>
    <property type="project" value="UniProtKB-EC"/>
</dbReference>
<dbReference type="PANTHER" id="PTHR11404">
    <property type="entry name" value="SUPEROXIDE DISMUTASE 2"/>
    <property type="match status" value="1"/>
</dbReference>
<dbReference type="InterPro" id="IPR019832">
    <property type="entry name" value="Mn/Fe_SOD_C"/>
</dbReference>
<dbReference type="SUPFAM" id="SSF46609">
    <property type="entry name" value="Fe,Mn superoxide dismutase (SOD), N-terminal domain"/>
    <property type="match status" value="1"/>
</dbReference>
<dbReference type="GO" id="GO:0046872">
    <property type="term" value="F:metal ion binding"/>
    <property type="evidence" value="ECO:0007669"/>
    <property type="project" value="UniProtKB-KW"/>
</dbReference>
<dbReference type="InterPro" id="IPR050265">
    <property type="entry name" value="Fe/Mn_Superoxide_Dismutase"/>
</dbReference>
<name>A0A6J5LJ38_9CAUD</name>
<evidence type="ECO:0000259" key="5">
    <source>
        <dbReference type="Pfam" id="PF02777"/>
    </source>
</evidence>
<evidence type="ECO:0000256" key="1">
    <source>
        <dbReference type="ARBA" id="ARBA00008714"/>
    </source>
</evidence>
<comment type="similarity">
    <text evidence="1">Belongs to the iron/manganese superoxide dismutase family.</text>
</comment>
<organism evidence="6">
    <name type="scientific">uncultured Caudovirales phage</name>
    <dbReference type="NCBI Taxonomy" id="2100421"/>
    <lineage>
        <taxon>Viruses</taxon>
        <taxon>Duplodnaviria</taxon>
        <taxon>Heunggongvirae</taxon>
        <taxon>Uroviricota</taxon>
        <taxon>Caudoviricetes</taxon>
        <taxon>Peduoviridae</taxon>
        <taxon>Maltschvirus</taxon>
        <taxon>Maltschvirus maltsch</taxon>
    </lineage>
</organism>
<evidence type="ECO:0000313" key="6">
    <source>
        <dbReference type="EMBL" id="CAB4133582.1"/>
    </source>
</evidence>
<dbReference type="Gene3D" id="3.55.40.20">
    <property type="entry name" value="Iron/manganese superoxide dismutase, C-terminal domain"/>
    <property type="match status" value="1"/>
</dbReference>
<dbReference type="PANTHER" id="PTHR11404:SF6">
    <property type="entry name" value="SUPEROXIDE DISMUTASE [MN], MITOCHONDRIAL"/>
    <property type="match status" value="1"/>
</dbReference>
<evidence type="ECO:0000256" key="4">
    <source>
        <dbReference type="ARBA" id="ARBA00023002"/>
    </source>
</evidence>
<dbReference type="SUPFAM" id="SSF54719">
    <property type="entry name" value="Fe,Mn superoxide dismutase (SOD), C-terminal domain"/>
    <property type="match status" value="1"/>
</dbReference>
<proteinExistence type="inferred from homology"/>
<accession>A0A6J5LJ38</accession>
<evidence type="ECO:0000256" key="2">
    <source>
        <dbReference type="ARBA" id="ARBA00012682"/>
    </source>
</evidence>
<dbReference type="EC" id="1.15.1.1" evidence="2"/>
<keyword evidence="3" id="KW-0479">Metal-binding</keyword>
<dbReference type="EMBL" id="LR796274">
    <property type="protein sequence ID" value="CAB4133582.1"/>
    <property type="molecule type" value="Genomic_DNA"/>
</dbReference>
<sequence length="184" mass="21746">MREIITLIEEKSSPQDIEIIPLNFEDKDVSPVLSKDTLNLHYGKLAHGYADRYNKGEGDKDFNYAGVFLHNLLFTQFREVRNTNKPNGPMLGFIKKHFGNYDNMKDKFEEEAMKLQGSNWIYLAHDGSIKTIKNHDVRNDILLLIDWWEHAWLLDYGSDKKKYLKEQWKIINWNVINTRWGKSL</sequence>
<gene>
    <name evidence="6" type="ORF">UFOVP257_304</name>
</gene>
<feature type="domain" description="Manganese/iron superoxide dismutase C-terminal" evidence="5">
    <location>
        <begin position="88"/>
        <end position="179"/>
    </location>
</feature>
<dbReference type="InterPro" id="IPR036314">
    <property type="entry name" value="SOD_C_sf"/>
</dbReference>
<protein>
    <recommendedName>
        <fullName evidence="2">superoxide dismutase</fullName>
        <ecNumber evidence="2">1.15.1.1</ecNumber>
    </recommendedName>
</protein>